<dbReference type="EC" id="5.4.99.25" evidence="3"/>
<organism evidence="9 10">
    <name type="scientific">Klebsiella pneumoniae</name>
    <dbReference type="NCBI Taxonomy" id="573"/>
    <lineage>
        <taxon>Bacteria</taxon>
        <taxon>Pseudomonadati</taxon>
        <taxon>Pseudomonadota</taxon>
        <taxon>Gammaproteobacteria</taxon>
        <taxon>Enterobacterales</taxon>
        <taxon>Enterobacteriaceae</taxon>
        <taxon>Klebsiella/Raoultella group</taxon>
        <taxon>Klebsiella</taxon>
        <taxon>Klebsiella pneumoniae complex</taxon>
    </lineage>
</organism>
<dbReference type="InterPro" id="IPR014780">
    <property type="entry name" value="tRNA_psdUridine_synth_TruB"/>
</dbReference>
<dbReference type="Proteomes" id="UP000655094">
    <property type="component" value="Unassembled WGS sequence"/>
</dbReference>
<dbReference type="InterPro" id="IPR020103">
    <property type="entry name" value="PsdUridine_synth_cat_dom_sf"/>
</dbReference>
<dbReference type="SUPFAM" id="SSF88697">
    <property type="entry name" value="PUA domain-like"/>
    <property type="match status" value="1"/>
</dbReference>
<dbReference type="AlphaFoldDB" id="A0A919LXV7"/>
<evidence type="ECO:0000259" key="8">
    <source>
        <dbReference type="Pfam" id="PF16198"/>
    </source>
</evidence>
<dbReference type="FunFam" id="2.30.130.10:FF:000004">
    <property type="entry name" value="tRNA pseudouridine synthase B"/>
    <property type="match status" value="1"/>
</dbReference>
<evidence type="ECO:0000256" key="2">
    <source>
        <dbReference type="ARBA" id="ARBA00005642"/>
    </source>
</evidence>
<sequence>MYSALKYQGKKLYEYARQGIEVPREARPITVYELLFIRREGDELELEIHCSKGTYIRTIIDDLGEKLGCGAHVIFLRRLAVSKYPVERMVTLEQLQALVDEAAAQDIPAAQLLDPLLMPMDSPASDYPLVNIPETSAVYFKNGNPVRQSGAPLNGLVRVMESESGKFLGMGEIDDEGRVAPRRLVVEYPA</sequence>
<protein>
    <recommendedName>
        <fullName evidence="3">tRNA pseudouridine(55) synthase</fullName>
        <ecNumber evidence="3">5.4.99.25</ecNumber>
    </recommendedName>
</protein>
<dbReference type="InterPro" id="IPR002501">
    <property type="entry name" value="PsdUridine_synth_N"/>
</dbReference>
<dbReference type="CDD" id="cd21152">
    <property type="entry name" value="PUA_TruB_bacterial"/>
    <property type="match status" value="1"/>
</dbReference>
<dbReference type="SUPFAM" id="SSF55120">
    <property type="entry name" value="Pseudouridine synthase"/>
    <property type="match status" value="1"/>
</dbReference>
<comment type="catalytic activity">
    <reaction evidence="1">
        <text>uridine(55) in tRNA = pseudouridine(55) in tRNA</text>
        <dbReference type="Rhea" id="RHEA:42532"/>
        <dbReference type="Rhea" id="RHEA-COMP:10101"/>
        <dbReference type="Rhea" id="RHEA-COMP:10102"/>
        <dbReference type="ChEBI" id="CHEBI:65314"/>
        <dbReference type="ChEBI" id="CHEBI:65315"/>
        <dbReference type="EC" id="5.4.99.25"/>
    </reaction>
</comment>
<keyword evidence="5" id="KW-0413">Isomerase</keyword>
<evidence type="ECO:0000259" key="7">
    <source>
        <dbReference type="Pfam" id="PF09157"/>
    </source>
</evidence>
<dbReference type="InterPro" id="IPR032819">
    <property type="entry name" value="TruB_C"/>
</dbReference>
<dbReference type="Gene3D" id="2.30.130.10">
    <property type="entry name" value="PUA domain"/>
    <property type="match status" value="1"/>
</dbReference>
<dbReference type="InterPro" id="IPR036974">
    <property type="entry name" value="PUA_sf"/>
</dbReference>
<dbReference type="PANTHER" id="PTHR13767:SF2">
    <property type="entry name" value="PSEUDOURIDYLATE SYNTHASE TRUB1"/>
    <property type="match status" value="1"/>
</dbReference>
<dbReference type="InterPro" id="IPR015947">
    <property type="entry name" value="PUA-like_sf"/>
</dbReference>
<feature type="domain" description="tRNA pseudouridylate synthase B C-terminal" evidence="8">
    <location>
        <begin position="57"/>
        <end position="122"/>
    </location>
</feature>
<feature type="domain" description="Pseudouridine synthase II N-terminal" evidence="6">
    <location>
        <begin position="1"/>
        <end position="56"/>
    </location>
</feature>
<dbReference type="GO" id="GO:0160148">
    <property type="term" value="F:tRNA pseudouridine(55) synthase activity"/>
    <property type="evidence" value="ECO:0007669"/>
    <property type="project" value="UniProtKB-EC"/>
</dbReference>
<evidence type="ECO:0000313" key="10">
    <source>
        <dbReference type="Proteomes" id="UP000655094"/>
    </source>
</evidence>
<name>A0A919LXV7_KLEPN</name>
<accession>A0A919LXV7</accession>
<reference evidence="9" key="1">
    <citation type="submission" date="2020-10" db="EMBL/GenBank/DDBJ databases">
        <title>Genome Sequence of ESBL Producing Zambian Clinical Strains.</title>
        <authorList>
            <person name="Shawa M."/>
            <person name="Furuta Y."/>
            <person name="Simbotwe M."/>
            <person name="Mulenga E."/>
            <person name="Mubanga M."/>
            <person name="Mulenga G."/>
            <person name="Kaile C."/>
            <person name="Zorigt T."/>
            <person name="Hang'ombe B."/>
            <person name="Higashi H."/>
        </authorList>
    </citation>
    <scope>NUCLEOTIDE SEQUENCE</scope>
    <source>
        <strain evidence="9">Zam_UTH_09</strain>
    </source>
</reference>
<proteinExistence type="inferred from homology"/>
<dbReference type="Gene3D" id="3.30.2350.10">
    <property type="entry name" value="Pseudouridine synthase"/>
    <property type="match status" value="1"/>
</dbReference>
<dbReference type="InterPro" id="IPR015240">
    <property type="entry name" value="tRNA_sdUridine_synth_fam1_C"/>
</dbReference>
<dbReference type="PANTHER" id="PTHR13767">
    <property type="entry name" value="TRNA-PSEUDOURIDINE SYNTHASE"/>
    <property type="match status" value="1"/>
</dbReference>
<feature type="domain" description="tRNA pseudouridine synthase II TruB subfamily 1 C-terminal" evidence="7">
    <location>
        <begin position="128"/>
        <end position="185"/>
    </location>
</feature>
<dbReference type="GO" id="GO:1990481">
    <property type="term" value="P:mRNA pseudouridine synthesis"/>
    <property type="evidence" value="ECO:0007669"/>
    <property type="project" value="TreeGrafter"/>
</dbReference>
<dbReference type="GO" id="GO:0003723">
    <property type="term" value="F:RNA binding"/>
    <property type="evidence" value="ECO:0007669"/>
    <property type="project" value="InterPro"/>
</dbReference>
<dbReference type="EMBL" id="BNFF01000001">
    <property type="protein sequence ID" value="GHK56335.1"/>
    <property type="molecule type" value="Genomic_DNA"/>
</dbReference>
<comment type="caution">
    <text evidence="9">The sequence shown here is derived from an EMBL/GenBank/DDBJ whole genome shotgun (WGS) entry which is preliminary data.</text>
</comment>
<dbReference type="Pfam" id="PF09157">
    <property type="entry name" value="TruB-C_2"/>
    <property type="match status" value="1"/>
</dbReference>
<evidence type="ECO:0000259" key="6">
    <source>
        <dbReference type="Pfam" id="PF01509"/>
    </source>
</evidence>
<dbReference type="GO" id="GO:0006400">
    <property type="term" value="P:tRNA modification"/>
    <property type="evidence" value="ECO:0007669"/>
    <property type="project" value="TreeGrafter"/>
</dbReference>
<evidence type="ECO:0000256" key="1">
    <source>
        <dbReference type="ARBA" id="ARBA00000385"/>
    </source>
</evidence>
<dbReference type="Pfam" id="PF01509">
    <property type="entry name" value="TruB_N"/>
    <property type="match status" value="1"/>
</dbReference>
<evidence type="ECO:0000313" key="9">
    <source>
        <dbReference type="EMBL" id="GHK56335.1"/>
    </source>
</evidence>
<evidence type="ECO:0000256" key="3">
    <source>
        <dbReference type="ARBA" id="ARBA00012787"/>
    </source>
</evidence>
<evidence type="ECO:0000256" key="5">
    <source>
        <dbReference type="ARBA" id="ARBA00023235"/>
    </source>
</evidence>
<evidence type="ECO:0000256" key="4">
    <source>
        <dbReference type="ARBA" id="ARBA00022694"/>
    </source>
</evidence>
<dbReference type="Pfam" id="PF16198">
    <property type="entry name" value="TruB_C_2"/>
    <property type="match status" value="1"/>
</dbReference>
<comment type="similarity">
    <text evidence="2">Belongs to the pseudouridine synthase TruB family. Type 1 subfamily.</text>
</comment>
<keyword evidence="4" id="KW-0819">tRNA processing</keyword>
<gene>
    <name evidence="9" type="ORF">KPZU09_60710</name>
</gene>